<dbReference type="InterPro" id="IPR010982">
    <property type="entry name" value="Lambda_DNA-bd_dom_sf"/>
</dbReference>
<accession>A0A2Z2HA56</accession>
<dbReference type="PANTHER" id="PTHR30146:SF109">
    <property type="entry name" value="HTH-TYPE TRANSCRIPTIONAL REGULATOR GALS"/>
    <property type="match status" value="1"/>
</dbReference>
<keyword evidence="3" id="KW-0804">Transcription</keyword>
<dbReference type="SUPFAM" id="SSF47413">
    <property type="entry name" value="lambda repressor-like DNA-binding domains"/>
    <property type="match status" value="1"/>
</dbReference>
<keyword evidence="2" id="KW-0238">DNA-binding</keyword>
<organism evidence="5 6">
    <name type="scientific">Kushneria konosiri</name>
    <dbReference type="NCBI Taxonomy" id="698828"/>
    <lineage>
        <taxon>Bacteria</taxon>
        <taxon>Pseudomonadati</taxon>
        <taxon>Pseudomonadota</taxon>
        <taxon>Gammaproteobacteria</taxon>
        <taxon>Oceanospirillales</taxon>
        <taxon>Halomonadaceae</taxon>
        <taxon>Kushneria</taxon>
    </lineage>
</organism>
<dbReference type="InterPro" id="IPR028082">
    <property type="entry name" value="Peripla_BP_I"/>
</dbReference>
<dbReference type="SMART" id="SM00354">
    <property type="entry name" value="HTH_LACI"/>
    <property type="match status" value="1"/>
</dbReference>
<dbReference type="InterPro" id="IPR046335">
    <property type="entry name" value="LacI/GalR-like_sensor"/>
</dbReference>
<dbReference type="PROSITE" id="PS50932">
    <property type="entry name" value="HTH_LACI_2"/>
    <property type="match status" value="1"/>
</dbReference>
<evidence type="ECO:0000313" key="5">
    <source>
        <dbReference type="EMBL" id="ARS52250.1"/>
    </source>
</evidence>
<dbReference type="Pfam" id="PF00356">
    <property type="entry name" value="LacI"/>
    <property type="match status" value="1"/>
</dbReference>
<protein>
    <recommendedName>
        <fullName evidence="4">HTH lacI-type domain-containing protein</fullName>
    </recommendedName>
</protein>
<sequence length="337" mass="35914">MPTIREVAASAGVSPATVSRVMKGEVPVNAETRARVEAAIEAMGYAPNAFARSLASNRLGGVGLVISHLAGPFMGRVMMTLEATLRRANVSLLVASGGGEVERERDAVDFLRGRRCDGLIVHANALSDAALATLATTTPLVVFNRRVLEIEAHCIDLDNEYGGYLATRHLVDQGHRHIACLTGPLHQQDAAGRLAGYRRALSEQGIAIDEQALIEGDFTERSGEKGMIDLLTREVPVTAVVAGNDDMALGAMSVLRAQGYSVPRDMSLVGYDNEACARHVVPGLTTIHAPLEEMAQEAAERLIRLVAGASLPPSTPFTPTLIERGTVGPVRDRSLLR</sequence>
<keyword evidence="1" id="KW-0805">Transcription regulation</keyword>
<dbReference type="GO" id="GO:0003700">
    <property type="term" value="F:DNA-binding transcription factor activity"/>
    <property type="evidence" value="ECO:0007669"/>
    <property type="project" value="TreeGrafter"/>
</dbReference>
<evidence type="ECO:0000256" key="3">
    <source>
        <dbReference type="ARBA" id="ARBA00023163"/>
    </source>
</evidence>
<dbReference type="Gene3D" id="3.40.50.2300">
    <property type="match status" value="2"/>
</dbReference>
<dbReference type="OrthoDB" id="6619319at2"/>
<proteinExistence type="predicted"/>
<name>A0A2Z2HA56_9GAMM</name>
<dbReference type="CDD" id="cd06270">
    <property type="entry name" value="PBP1_GalS-like"/>
    <property type="match status" value="1"/>
</dbReference>
<dbReference type="Gene3D" id="1.10.260.40">
    <property type="entry name" value="lambda repressor-like DNA-binding domains"/>
    <property type="match status" value="1"/>
</dbReference>
<evidence type="ECO:0000313" key="6">
    <source>
        <dbReference type="Proteomes" id="UP000250025"/>
    </source>
</evidence>
<dbReference type="AlphaFoldDB" id="A0A2Z2HA56"/>
<dbReference type="RefSeq" id="WP_086620947.1">
    <property type="nucleotide sequence ID" value="NZ_CP021323.1"/>
</dbReference>
<dbReference type="KEGG" id="kus:B9G99_04615"/>
<keyword evidence="6" id="KW-1185">Reference proteome</keyword>
<dbReference type="SUPFAM" id="SSF53822">
    <property type="entry name" value="Periplasmic binding protein-like I"/>
    <property type="match status" value="1"/>
</dbReference>
<dbReference type="CDD" id="cd01392">
    <property type="entry name" value="HTH_LacI"/>
    <property type="match status" value="1"/>
</dbReference>
<reference evidence="5 6" key="1">
    <citation type="journal article" date="2017" name="Int. J. Syst. Evol. Microbiol.">
        <title>Kushneria konosiri sp. nov., isolated from the Korean salt-fermented seafood Daemi-jeot.</title>
        <authorList>
            <person name="Yun J.H."/>
            <person name="Park S.K."/>
            <person name="Lee J.Y."/>
            <person name="Jung M.J."/>
            <person name="Bae J.W."/>
        </authorList>
    </citation>
    <scope>NUCLEOTIDE SEQUENCE [LARGE SCALE GENOMIC DNA]</scope>
    <source>
        <strain evidence="5 6">X49</strain>
    </source>
</reference>
<evidence type="ECO:0000256" key="1">
    <source>
        <dbReference type="ARBA" id="ARBA00023015"/>
    </source>
</evidence>
<evidence type="ECO:0000259" key="4">
    <source>
        <dbReference type="PROSITE" id="PS50932"/>
    </source>
</evidence>
<dbReference type="EMBL" id="CP021323">
    <property type="protein sequence ID" value="ARS52250.1"/>
    <property type="molecule type" value="Genomic_DNA"/>
</dbReference>
<dbReference type="Pfam" id="PF13377">
    <property type="entry name" value="Peripla_BP_3"/>
    <property type="match status" value="1"/>
</dbReference>
<feature type="domain" description="HTH lacI-type" evidence="4">
    <location>
        <begin position="2"/>
        <end position="56"/>
    </location>
</feature>
<dbReference type="InterPro" id="IPR000843">
    <property type="entry name" value="HTH_LacI"/>
</dbReference>
<dbReference type="GO" id="GO:0000976">
    <property type="term" value="F:transcription cis-regulatory region binding"/>
    <property type="evidence" value="ECO:0007669"/>
    <property type="project" value="TreeGrafter"/>
</dbReference>
<gene>
    <name evidence="5" type="ORF">B9G99_04615</name>
</gene>
<dbReference type="PANTHER" id="PTHR30146">
    <property type="entry name" value="LACI-RELATED TRANSCRIPTIONAL REPRESSOR"/>
    <property type="match status" value="1"/>
</dbReference>
<evidence type="ECO:0000256" key="2">
    <source>
        <dbReference type="ARBA" id="ARBA00023125"/>
    </source>
</evidence>
<dbReference type="Proteomes" id="UP000250025">
    <property type="component" value="Chromosome"/>
</dbReference>
<dbReference type="PROSITE" id="PS00356">
    <property type="entry name" value="HTH_LACI_1"/>
    <property type="match status" value="1"/>
</dbReference>